<dbReference type="Proteomes" id="UP000652427">
    <property type="component" value="Unassembled WGS sequence"/>
</dbReference>
<sequence>MSNFVLETAHRGHPHWMIRLLMSGLLVIASLSLAAQQPGSGAHGSEAGDSQFLLAATSGSAPVVIGKTSRTIQLARKQVGKDGGPDEPSEIPAIGYFPISANASGRAARSAHSGYEPEHILFRSGTRSISPRAPPTHVSV</sequence>
<dbReference type="RefSeq" id="WP_176278993.1">
    <property type="nucleotide sequence ID" value="NZ_JABWMH010000002.1"/>
</dbReference>
<keyword evidence="2" id="KW-1185">Reference proteome</keyword>
<comment type="caution">
    <text evidence="1">The sequence shown here is derived from an EMBL/GenBank/DDBJ whole genome shotgun (WGS) entry which is preliminary data.</text>
</comment>
<dbReference type="EMBL" id="JABWMH010000002">
    <property type="protein sequence ID" value="NVD27470.1"/>
    <property type="molecule type" value="Genomic_DNA"/>
</dbReference>
<protein>
    <submittedName>
        <fullName evidence="1">Uncharacterized protein</fullName>
    </submittedName>
</protein>
<organism evidence="1 2">
    <name type="scientific">Parasphingorhabdus flavimaris</name>
    <dbReference type="NCBI Taxonomy" id="266812"/>
    <lineage>
        <taxon>Bacteria</taxon>
        <taxon>Pseudomonadati</taxon>
        <taxon>Pseudomonadota</taxon>
        <taxon>Alphaproteobacteria</taxon>
        <taxon>Sphingomonadales</taxon>
        <taxon>Sphingomonadaceae</taxon>
        <taxon>Parasphingorhabdus</taxon>
    </lineage>
</organism>
<evidence type="ECO:0000313" key="2">
    <source>
        <dbReference type="Proteomes" id="UP000652427"/>
    </source>
</evidence>
<name>A0ABX2N175_9SPHN</name>
<accession>A0ABX2N175</accession>
<gene>
    <name evidence="1" type="ORF">HUO14_06080</name>
</gene>
<evidence type="ECO:0000313" key="1">
    <source>
        <dbReference type="EMBL" id="NVD27470.1"/>
    </source>
</evidence>
<proteinExistence type="predicted"/>
<reference evidence="1 2" key="1">
    <citation type="submission" date="2020-06" db="EMBL/GenBank/DDBJ databases">
        <authorList>
            <person name="Kim S.-J."/>
            <person name="Park S.-J."/>
        </authorList>
    </citation>
    <scope>NUCLEOTIDE SEQUENCE [LARGE SCALE GENOMIC DNA]</scope>
    <source>
        <strain evidence="1 2">SW-151</strain>
    </source>
</reference>